<proteinExistence type="predicted"/>
<dbReference type="Proteomes" id="UP000018211">
    <property type="component" value="Unassembled WGS sequence"/>
</dbReference>
<accession>A0AAV2VPI9</accession>
<name>A0AAV2VPI9_9VIBR</name>
<protein>
    <submittedName>
        <fullName evidence="1">Uncharacterized protein</fullName>
    </submittedName>
</protein>
<organism evidence="1 2">
    <name type="scientific">Vibrio nigripulchritudo SOn1</name>
    <dbReference type="NCBI Taxonomy" id="1238450"/>
    <lineage>
        <taxon>Bacteria</taxon>
        <taxon>Pseudomonadati</taxon>
        <taxon>Pseudomonadota</taxon>
        <taxon>Gammaproteobacteria</taxon>
        <taxon>Vibrionales</taxon>
        <taxon>Vibrionaceae</taxon>
        <taxon>Vibrio</taxon>
    </lineage>
</organism>
<dbReference type="EMBL" id="CAOF01000093">
    <property type="protein sequence ID" value="CCO46599.1"/>
    <property type="molecule type" value="Genomic_DNA"/>
</dbReference>
<sequence>MSHISPVTFIGFKIPLEKTKGFLVREMLARKSQLVEGKVSLVGWNSQVHEKKKYPPA</sequence>
<reference evidence="1 2" key="1">
    <citation type="journal article" date="2013" name="ISME J.">
        <title>Comparative genomics of pathogenic lineages of Vibrio nigripulchritudo identifies virulence-associated traits.</title>
        <authorList>
            <person name="Goudenege D."/>
            <person name="Labreuche Y."/>
            <person name="Krin E."/>
            <person name="Ansquer D."/>
            <person name="Mangenot S."/>
            <person name="Calteau A."/>
            <person name="Medigue C."/>
            <person name="Mazel D."/>
            <person name="Polz M.F."/>
            <person name="Le Roux F."/>
        </authorList>
    </citation>
    <scope>NUCLEOTIDE SEQUENCE [LARGE SCALE GENOMIC DNA]</scope>
    <source>
        <strain evidence="1 2">SOn1</strain>
    </source>
</reference>
<evidence type="ECO:0000313" key="2">
    <source>
        <dbReference type="Proteomes" id="UP000018211"/>
    </source>
</evidence>
<comment type="caution">
    <text evidence="1">The sequence shown here is derived from an EMBL/GenBank/DDBJ whole genome shotgun (WGS) entry which is preliminary data.</text>
</comment>
<gene>
    <name evidence="1" type="ORF">VIBNISOn1_1820001</name>
</gene>
<dbReference type="AlphaFoldDB" id="A0AAV2VPI9"/>
<evidence type="ECO:0000313" key="1">
    <source>
        <dbReference type="EMBL" id="CCO46599.1"/>
    </source>
</evidence>